<comment type="similarity">
    <text evidence="1">Belongs to the transferase hexapeptide repeat family.</text>
</comment>
<dbReference type="InterPro" id="IPR001451">
    <property type="entry name" value="Hexapep"/>
</dbReference>
<proteinExistence type="inferred from homology"/>
<dbReference type="GO" id="GO:0005829">
    <property type="term" value="C:cytosol"/>
    <property type="evidence" value="ECO:0007669"/>
    <property type="project" value="TreeGrafter"/>
</dbReference>
<evidence type="ECO:0000256" key="1">
    <source>
        <dbReference type="ARBA" id="ARBA00007274"/>
    </source>
</evidence>
<reference evidence="4 5" key="1">
    <citation type="journal article" date="2019" name="Int. J. Syst. Evol. Microbiol.">
        <title>The Global Catalogue of Microorganisms (GCM) 10K type strain sequencing project: providing services to taxonomists for standard genome sequencing and annotation.</title>
        <authorList>
            <consortium name="The Broad Institute Genomics Platform"/>
            <consortium name="The Broad Institute Genome Sequencing Center for Infectious Disease"/>
            <person name="Wu L."/>
            <person name="Ma J."/>
        </authorList>
    </citation>
    <scope>NUCLEOTIDE SEQUENCE [LARGE SCALE GENOMIC DNA]</scope>
    <source>
        <strain evidence="4 5">JCM 16331</strain>
    </source>
</reference>
<dbReference type="InterPro" id="IPR024688">
    <property type="entry name" value="Mac_dom"/>
</dbReference>
<dbReference type="InterPro" id="IPR018357">
    <property type="entry name" value="Hexapep_transf_CS"/>
</dbReference>
<dbReference type="CDD" id="cd03357">
    <property type="entry name" value="LbH_MAT_GAT"/>
    <property type="match status" value="1"/>
</dbReference>
<dbReference type="PANTHER" id="PTHR23416:SF23">
    <property type="entry name" value="ACETYLTRANSFERASE C18B11.09C-RELATED"/>
    <property type="match status" value="1"/>
</dbReference>
<dbReference type="Proteomes" id="UP000608850">
    <property type="component" value="Unassembled WGS sequence"/>
</dbReference>
<organism evidence="4 5">
    <name type="scientific">Halarchaeum nitratireducens</name>
    <dbReference type="NCBI Taxonomy" id="489913"/>
    <lineage>
        <taxon>Archaea</taxon>
        <taxon>Methanobacteriati</taxon>
        <taxon>Methanobacteriota</taxon>
        <taxon>Stenosarchaea group</taxon>
        <taxon>Halobacteria</taxon>
        <taxon>Halobacteriales</taxon>
        <taxon>Halobacteriaceae</taxon>
    </lineage>
</organism>
<keyword evidence="5" id="KW-1185">Reference proteome</keyword>
<dbReference type="FunFam" id="2.160.10.10:FF:000008">
    <property type="entry name" value="Maltose O-acetyltransferase"/>
    <property type="match status" value="1"/>
</dbReference>
<dbReference type="GO" id="GO:0016407">
    <property type="term" value="F:acetyltransferase activity"/>
    <property type="evidence" value="ECO:0007669"/>
    <property type="project" value="InterPro"/>
</dbReference>
<evidence type="ECO:0000259" key="3">
    <source>
        <dbReference type="SMART" id="SM01266"/>
    </source>
</evidence>
<accession>A0A830GDQ6</accession>
<dbReference type="InterPro" id="IPR011004">
    <property type="entry name" value="Trimer_LpxA-like_sf"/>
</dbReference>
<gene>
    <name evidence="4" type="ORF">GCM10009021_25320</name>
</gene>
<keyword evidence="2" id="KW-0808">Transferase</keyword>
<protein>
    <submittedName>
        <fullName evidence="4">Maltose O-acetyltransferase</fullName>
    </submittedName>
</protein>
<name>A0A830GDQ6_9EURY</name>
<dbReference type="SUPFAM" id="SSF51161">
    <property type="entry name" value="Trimeric LpxA-like enzymes"/>
    <property type="match status" value="1"/>
</dbReference>
<dbReference type="Gene3D" id="2.160.10.10">
    <property type="entry name" value="Hexapeptide repeat proteins"/>
    <property type="match status" value="1"/>
</dbReference>
<feature type="domain" description="Maltose/galactoside acetyltransferase" evidence="3">
    <location>
        <begin position="1"/>
        <end position="52"/>
    </location>
</feature>
<dbReference type="EMBL" id="BMOQ01000007">
    <property type="protein sequence ID" value="GGN22687.1"/>
    <property type="molecule type" value="Genomic_DNA"/>
</dbReference>
<dbReference type="AlphaFoldDB" id="A0A830GDQ6"/>
<evidence type="ECO:0000313" key="4">
    <source>
        <dbReference type="EMBL" id="GGN22687.1"/>
    </source>
</evidence>
<dbReference type="PANTHER" id="PTHR23416">
    <property type="entry name" value="SIALIC ACID SYNTHASE-RELATED"/>
    <property type="match status" value="1"/>
</dbReference>
<dbReference type="PROSITE" id="PS00101">
    <property type="entry name" value="HEXAPEP_TRANSFERASES"/>
    <property type="match status" value="1"/>
</dbReference>
<comment type="caution">
    <text evidence="4">The sequence shown here is derived from an EMBL/GenBank/DDBJ whole genome shotgun (WGS) entry which is preliminary data.</text>
</comment>
<dbReference type="InterPro" id="IPR051159">
    <property type="entry name" value="Hexapeptide_acetyltransf"/>
</dbReference>
<dbReference type="SMART" id="SM01266">
    <property type="entry name" value="Mac"/>
    <property type="match status" value="1"/>
</dbReference>
<dbReference type="Pfam" id="PF12464">
    <property type="entry name" value="Mac"/>
    <property type="match status" value="1"/>
</dbReference>
<evidence type="ECO:0000256" key="2">
    <source>
        <dbReference type="ARBA" id="ARBA00022679"/>
    </source>
</evidence>
<dbReference type="GO" id="GO:0008374">
    <property type="term" value="F:O-acyltransferase activity"/>
    <property type="evidence" value="ECO:0007669"/>
    <property type="project" value="TreeGrafter"/>
</dbReference>
<evidence type="ECO:0000313" key="5">
    <source>
        <dbReference type="Proteomes" id="UP000608850"/>
    </source>
</evidence>
<sequence>MVAGERYDPSDPELVAARERARELTARYDDTAPGADGERREILERLLGSVGEDVSIEPPFHCDYGEHVHVGDGFYANVDCVILDVCRVEIGDDCLLGPGAHVYTATHPLDPAERAAGEEYGEPVAIGDRVWLGGRAVVNPGVSIGDDSVVASGAVVTEDVPEGVVVRGNPARVATEIE</sequence>
<dbReference type="Pfam" id="PF14602">
    <property type="entry name" value="Hexapep_2"/>
    <property type="match status" value="1"/>
</dbReference>